<dbReference type="GO" id="GO:0007606">
    <property type="term" value="P:sensory perception of chemical stimulus"/>
    <property type="evidence" value="ECO:0007669"/>
    <property type="project" value="UniProtKB-UniRule"/>
</dbReference>
<gene>
    <name evidence="7" type="ORF">CAMP_LOCUS6824</name>
</gene>
<dbReference type="InterPro" id="IPR051119">
    <property type="entry name" value="Nematode_SR-like"/>
</dbReference>
<evidence type="ECO:0000256" key="1">
    <source>
        <dbReference type="ARBA" id="ARBA00004141"/>
    </source>
</evidence>
<dbReference type="GO" id="GO:0004888">
    <property type="term" value="F:transmembrane signaling receptor activity"/>
    <property type="evidence" value="ECO:0007669"/>
    <property type="project" value="InterPro"/>
</dbReference>
<keyword evidence="8" id="KW-1185">Reference proteome</keyword>
<feature type="transmembrane region" description="Helical" evidence="6">
    <location>
        <begin position="195"/>
        <end position="223"/>
    </location>
</feature>
<dbReference type="GO" id="GO:0016020">
    <property type="term" value="C:membrane"/>
    <property type="evidence" value="ECO:0007669"/>
    <property type="project" value="UniProtKB-SubCell"/>
</dbReference>
<evidence type="ECO:0000313" key="7">
    <source>
        <dbReference type="EMBL" id="CAI5444187.1"/>
    </source>
</evidence>
<proteinExistence type="inferred from homology"/>
<dbReference type="PANTHER" id="PTHR31627:SF43">
    <property type="entry name" value="SERPENTINE RECEPTOR CLASS GAMMA-15"/>
    <property type="match status" value="1"/>
</dbReference>
<sequence>MSNLTQDGLIEIECDLSYDNSLEIIKYILQFAYMFSGILIHFVILRTILWKFRGFYRTNSFFMIYTVDSMASMLMLMLDLFFGRIIIYIPPLCPILSPIFFNPSIFLKTMYILPNYLRAIKSVTQILMSINRMTCVISPIEYVSIWRKYLKISLIITLLSPFFVIWNLILSRVYVTQTRGGFSYNYLRYVKWASLSQFHFVFLSLAILVTIISTVVTMTYLFMLPTRVKSAEKTLCFSNFTISLAFMIVAGFQTSKKSSLKMLSKIISTILILTAIFAMISADNEKNCLRQSECPPHTICIIDQELNYGECLPYIG</sequence>
<dbReference type="AlphaFoldDB" id="A0A9P1MYB8"/>
<evidence type="ECO:0000256" key="5">
    <source>
        <dbReference type="ARBA" id="ARBA00023136"/>
    </source>
</evidence>
<feature type="transmembrane region" description="Helical" evidence="6">
    <location>
        <begin position="61"/>
        <end position="89"/>
    </location>
</feature>
<comment type="similarity">
    <text evidence="2 6">Belongs to the nematode receptor-like protein srg family.</text>
</comment>
<organism evidence="7 8">
    <name type="scientific">Caenorhabditis angaria</name>
    <dbReference type="NCBI Taxonomy" id="860376"/>
    <lineage>
        <taxon>Eukaryota</taxon>
        <taxon>Metazoa</taxon>
        <taxon>Ecdysozoa</taxon>
        <taxon>Nematoda</taxon>
        <taxon>Chromadorea</taxon>
        <taxon>Rhabditida</taxon>
        <taxon>Rhabditina</taxon>
        <taxon>Rhabditomorpha</taxon>
        <taxon>Rhabditoidea</taxon>
        <taxon>Rhabditidae</taxon>
        <taxon>Peloderinae</taxon>
        <taxon>Caenorhabditis</taxon>
    </lineage>
</organism>
<keyword evidence="5 6" id="KW-0472">Membrane</keyword>
<comment type="subcellular location">
    <subcellularLocation>
        <location evidence="1">Membrane</location>
        <topology evidence="1">Multi-pass membrane protein</topology>
    </subcellularLocation>
</comment>
<evidence type="ECO:0000256" key="6">
    <source>
        <dbReference type="RuleBase" id="RU280813"/>
    </source>
</evidence>
<keyword evidence="3 6" id="KW-0812">Transmembrane</keyword>
<feature type="transmembrane region" description="Helical" evidence="6">
    <location>
        <begin position="27"/>
        <end position="49"/>
    </location>
</feature>
<feature type="transmembrane region" description="Helical" evidence="6">
    <location>
        <begin position="266"/>
        <end position="282"/>
    </location>
</feature>
<evidence type="ECO:0000256" key="2">
    <source>
        <dbReference type="ARBA" id="ARBA00005692"/>
    </source>
</evidence>
<feature type="transmembrane region" description="Helical" evidence="6">
    <location>
        <begin position="95"/>
        <end position="113"/>
    </location>
</feature>
<comment type="caution">
    <text evidence="7">The sequence shown here is derived from an EMBL/GenBank/DDBJ whole genome shotgun (WGS) entry which is preliminary data.</text>
</comment>
<reference evidence="7" key="1">
    <citation type="submission" date="2022-11" db="EMBL/GenBank/DDBJ databases">
        <authorList>
            <person name="Kikuchi T."/>
        </authorList>
    </citation>
    <scope>NUCLEOTIDE SEQUENCE</scope>
    <source>
        <strain evidence="7">PS1010</strain>
    </source>
</reference>
<feature type="transmembrane region" description="Helical" evidence="6">
    <location>
        <begin position="235"/>
        <end position="254"/>
    </location>
</feature>
<name>A0A9P1MYB8_9PELO</name>
<dbReference type="EMBL" id="CANHGI010000003">
    <property type="protein sequence ID" value="CAI5444187.1"/>
    <property type="molecule type" value="Genomic_DNA"/>
</dbReference>
<evidence type="ECO:0000256" key="4">
    <source>
        <dbReference type="ARBA" id="ARBA00022989"/>
    </source>
</evidence>
<dbReference type="InterPro" id="IPR000609">
    <property type="entry name" value="7TM_GPCR_serpentine_rcpt_Srg"/>
</dbReference>
<protein>
    <recommendedName>
        <fullName evidence="6">Serpentine receptor class gamma</fullName>
    </recommendedName>
</protein>
<feature type="transmembrane region" description="Helical" evidence="6">
    <location>
        <begin position="152"/>
        <end position="175"/>
    </location>
</feature>
<evidence type="ECO:0000313" key="8">
    <source>
        <dbReference type="Proteomes" id="UP001152747"/>
    </source>
</evidence>
<evidence type="ECO:0000256" key="3">
    <source>
        <dbReference type="ARBA" id="ARBA00022692"/>
    </source>
</evidence>
<dbReference type="PANTHER" id="PTHR31627">
    <property type="entry name" value="SERPENTINE RECEPTOR CLASS GAMMA-RELATED"/>
    <property type="match status" value="1"/>
</dbReference>
<dbReference type="Pfam" id="PF02118">
    <property type="entry name" value="Srg"/>
    <property type="match status" value="1"/>
</dbReference>
<keyword evidence="4 6" id="KW-1133">Transmembrane helix</keyword>
<dbReference type="Proteomes" id="UP001152747">
    <property type="component" value="Unassembled WGS sequence"/>
</dbReference>
<dbReference type="PRINTS" id="PR00698">
    <property type="entry name" value="TMPROTEINSRG"/>
</dbReference>
<accession>A0A9P1MYB8</accession>